<dbReference type="RefSeq" id="XP_024741114.1">
    <property type="nucleotide sequence ID" value="XM_024871778.1"/>
</dbReference>
<sequence length="106" mass="12254">MISGSTLVSCHVLRTGHTQIYIYSFFPALRAPSFIHKHTNIHPFPPPQLVQAVTYLVPPDTSLISCVIYHMQRNCTNDEHPWMEVTKVTYLMTLGHHEYLLLNYTE</sequence>
<proteinExistence type="predicted"/>
<keyword evidence="2" id="KW-1185">Reference proteome</keyword>
<gene>
    <name evidence="1" type="ORF">K444DRAFT_307323</name>
</gene>
<protein>
    <submittedName>
        <fullName evidence="1">Uncharacterized protein</fullName>
    </submittedName>
</protein>
<name>A0A2J6TMG5_9HELO</name>
<organism evidence="1 2">
    <name type="scientific">Hyaloscypha bicolor E</name>
    <dbReference type="NCBI Taxonomy" id="1095630"/>
    <lineage>
        <taxon>Eukaryota</taxon>
        <taxon>Fungi</taxon>
        <taxon>Dikarya</taxon>
        <taxon>Ascomycota</taxon>
        <taxon>Pezizomycotina</taxon>
        <taxon>Leotiomycetes</taxon>
        <taxon>Helotiales</taxon>
        <taxon>Hyaloscyphaceae</taxon>
        <taxon>Hyaloscypha</taxon>
        <taxon>Hyaloscypha bicolor</taxon>
    </lineage>
</organism>
<accession>A0A2J6TMG5</accession>
<evidence type="ECO:0000313" key="2">
    <source>
        <dbReference type="Proteomes" id="UP000235371"/>
    </source>
</evidence>
<dbReference type="InParanoid" id="A0A2J6TMG5"/>
<dbReference type="AlphaFoldDB" id="A0A2J6TMG5"/>
<reference evidence="1 2" key="1">
    <citation type="submission" date="2016-04" db="EMBL/GenBank/DDBJ databases">
        <title>A degradative enzymes factory behind the ericoid mycorrhizal symbiosis.</title>
        <authorList>
            <consortium name="DOE Joint Genome Institute"/>
            <person name="Martino E."/>
            <person name="Morin E."/>
            <person name="Grelet G."/>
            <person name="Kuo A."/>
            <person name="Kohler A."/>
            <person name="Daghino S."/>
            <person name="Barry K."/>
            <person name="Choi C."/>
            <person name="Cichocki N."/>
            <person name="Clum A."/>
            <person name="Copeland A."/>
            <person name="Hainaut M."/>
            <person name="Haridas S."/>
            <person name="Labutti K."/>
            <person name="Lindquist E."/>
            <person name="Lipzen A."/>
            <person name="Khouja H.-R."/>
            <person name="Murat C."/>
            <person name="Ohm R."/>
            <person name="Olson A."/>
            <person name="Spatafora J."/>
            <person name="Veneault-Fourrey C."/>
            <person name="Henrissat B."/>
            <person name="Grigoriev I."/>
            <person name="Martin F."/>
            <person name="Perotto S."/>
        </authorList>
    </citation>
    <scope>NUCLEOTIDE SEQUENCE [LARGE SCALE GENOMIC DNA]</scope>
    <source>
        <strain evidence="1 2">E</strain>
    </source>
</reference>
<evidence type="ECO:0000313" key="1">
    <source>
        <dbReference type="EMBL" id="PMD64210.1"/>
    </source>
</evidence>
<dbReference type="EMBL" id="KZ613769">
    <property type="protein sequence ID" value="PMD64210.1"/>
    <property type="molecule type" value="Genomic_DNA"/>
</dbReference>
<dbReference type="GeneID" id="36579860"/>
<dbReference type="Proteomes" id="UP000235371">
    <property type="component" value="Unassembled WGS sequence"/>
</dbReference>